<dbReference type="PANTHER" id="PTHR42760">
    <property type="entry name" value="SHORT-CHAIN DEHYDROGENASES/REDUCTASES FAMILY MEMBER"/>
    <property type="match status" value="1"/>
</dbReference>
<dbReference type="PRINTS" id="PR00080">
    <property type="entry name" value="SDRFAMILY"/>
</dbReference>
<dbReference type="InterPro" id="IPR002347">
    <property type="entry name" value="SDR_fam"/>
</dbReference>
<sequence length="253" mass="26596">MTSPSSLFDLKGRVACVTGASSGLGRAAASMLAEAGAKVVGVARRAERLREWEAEVEGETASIAADLGSRDALPSIAERVAEPFGPLDILINAAGINTRQAADDVTSEGWDRTIHLNLTVPFLLAQALAPAMKRRGWGRIVNFASLQSRRAFPCGIAYGASKGGVEQLTRAMAEAWSSDGINANALAPGFFPTELTGPVFSDPELAERNARQTCIGRNGEMADLRGPLLFLASDASAYVTGQLLFVDGGFTAR</sequence>
<reference evidence="2 3" key="1">
    <citation type="submission" date="2017-04" db="EMBL/GenBank/DDBJ databases">
        <authorList>
            <person name="Afonso C.L."/>
            <person name="Miller P.J."/>
            <person name="Scott M.A."/>
            <person name="Spackman E."/>
            <person name="Goraichik I."/>
            <person name="Dimitrov K.M."/>
            <person name="Suarez D.L."/>
            <person name="Swayne D.E."/>
        </authorList>
    </citation>
    <scope>NUCLEOTIDE SEQUENCE [LARGE SCALE GENOMIC DNA]</scope>
    <source>
        <strain evidence="2 3">CGMCC 1.10972</strain>
    </source>
</reference>
<gene>
    <name evidence="2" type="ORF">SAMN06297251_1302</name>
</gene>
<protein>
    <submittedName>
        <fullName evidence="2">Gluconate 5-dehydrogenase/2-deoxy-D-gluconate 3-dehydrogenase</fullName>
    </submittedName>
</protein>
<evidence type="ECO:0000313" key="3">
    <source>
        <dbReference type="Proteomes" id="UP000192656"/>
    </source>
</evidence>
<comment type="similarity">
    <text evidence="1">Belongs to the short-chain dehydrogenases/reductases (SDR) family.</text>
</comment>
<dbReference type="PANTHER" id="PTHR42760:SF135">
    <property type="entry name" value="BLL7886 PROTEIN"/>
    <property type="match status" value="1"/>
</dbReference>
<dbReference type="Pfam" id="PF13561">
    <property type="entry name" value="adh_short_C2"/>
    <property type="match status" value="1"/>
</dbReference>
<name>A0A1W2EPT1_9HYPH</name>
<dbReference type="GO" id="GO:0016616">
    <property type="term" value="F:oxidoreductase activity, acting on the CH-OH group of donors, NAD or NADP as acceptor"/>
    <property type="evidence" value="ECO:0007669"/>
    <property type="project" value="TreeGrafter"/>
</dbReference>
<evidence type="ECO:0000313" key="2">
    <source>
        <dbReference type="EMBL" id="SMD11681.1"/>
    </source>
</evidence>
<dbReference type="InterPro" id="IPR020904">
    <property type="entry name" value="Sc_DH/Rdtase_CS"/>
</dbReference>
<evidence type="ECO:0000256" key="1">
    <source>
        <dbReference type="ARBA" id="ARBA00006484"/>
    </source>
</evidence>
<accession>A0A1W2EPT1</accession>
<dbReference type="GO" id="GO:0030497">
    <property type="term" value="P:fatty acid elongation"/>
    <property type="evidence" value="ECO:0007669"/>
    <property type="project" value="TreeGrafter"/>
</dbReference>
<dbReference type="STRING" id="937218.SAMN06297251_1302"/>
<dbReference type="InterPro" id="IPR036291">
    <property type="entry name" value="NAD(P)-bd_dom_sf"/>
</dbReference>
<dbReference type="PROSITE" id="PS00061">
    <property type="entry name" value="ADH_SHORT"/>
    <property type="match status" value="1"/>
</dbReference>
<proteinExistence type="inferred from homology"/>
<dbReference type="RefSeq" id="WP_084412662.1">
    <property type="nucleotide sequence ID" value="NZ_FWXR01000030.1"/>
</dbReference>
<dbReference type="Proteomes" id="UP000192656">
    <property type="component" value="Unassembled WGS sequence"/>
</dbReference>
<dbReference type="Gene3D" id="3.40.50.720">
    <property type="entry name" value="NAD(P)-binding Rossmann-like Domain"/>
    <property type="match status" value="1"/>
</dbReference>
<dbReference type="PRINTS" id="PR00081">
    <property type="entry name" value="GDHRDH"/>
</dbReference>
<dbReference type="FunFam" id="3.40.50.720:FF:000084">
    <property type="entry name" value="Short-chain dehydrogenase reductase"/>
    <property type="match status" value="1"/>
</dbReference>
<dbReference type="OrthoDB" id="9796652at2"/>
<dbReference type="AlphaFoldDB" id="A0A1W2EPT1"/>
<keyword evidence="3" id="KW-1185">Reference proteome</keyword>
<dbReference type="EMBL" id="FWXR01000030">
    <property type="protein sequence ID" value="SMD11681.1"/>
    <property type="molecule type" value="Genomic_DNA"/>
</dbReference>
<organism evidence="2 3">
    <name type="scientific">Fulvimarina manganoxydans</name>
    <dbReference type="NCBI Taxonomy" id="937218"/>
    <lineage>
        <taxon>Bacteria</taxon>
        <taxon>Pseudomonadati</taxon>
        <taxon>Pseudomonadota</taxon>
        <taxon>Alphaproteobacteria</taxon>
        <taxon>Hyphomicrobiales</taxon>
        <taxon>Aurantimonadaceae</taxon>
        <taxon>Fulvimarina</taxon>
    </lineage>
</organism>
<dbReference type="SUPFAM" id="SSF51735">
    <property type="entry name" value="NAD(P)-binding Rossmann-fold domains"/>
    <property type="match status" value="1"/>
</dbReference>